<reference evidence="1 2" key="1">
    <citation type="submission" date="2023-10" db="EMBL/GenBank/DDBJ databases">
        <title>Genomes of two closely related lineages of the louse Polyplax serrata with different host specificities.</title>
        <authorList>
            <person name="Martinu J."/>
            <person name="Tarabai H."/>
            <person name="Stefka J."/>
            <person name="Hypsa V."/>
        </authorList>
    </citation>
    <scope>NUCLEOTIDE SEQUENCE [LARGE SCALE GENOMIC DNA]</scope>
    <source>
        <strain evidence="1">HR10_N</strain>
    </source>
</reference>
<comment type="caution">
    <text evidence="1">The sequence shown here is derived from an EMBL/GenBank/DDBJ whole genome shotgun (WGS) entry which is preliminary data.</text>
</comment>
<protein>
    <submittedName>
        <fullName evidence="1">Uncharacterized protein</fullName>
    </submittedName>
</protein>
<dbReference type="Proteomes" id="UP001372834">
    <property type="component" value="Unassembled WGS sequence"/>
</dbReference>
<organism evidence="1 2">
    <name type="scientific">Polyplax serrata</name>
    <name type="common">Common mouse louse</name>
    <dbReference type="NCBI Taxonomy" id="468196"/>
    <lineage>
        <taxon>Eukaryota</taxon>
        <taxon>Metazoa</taxon>
        <taxon>Ecdysozoa</taxon>
        <taxon>Arthropoda</taxon>
        <taxon>Hexapoda</taxon>
        <taxon>Insecta</taxon>
        <taxon>Pterygota</taxon>
        <taxon>Neoptera</taxon>
        <taxon>Paraneoptera</taxon>
        <taxon>Psocodea</taxon>
        <taxon>Troctomorpha</taxon>
        <taxon>Phthiraptera</taxon>
        <taxon>Anoplura</taxon>
        <taxon>Polyplacidae</taxon>
        <taxon>Polyplax</taxon>
    </lineage>
</organism>
<sequence length="96" mass="11221">MVVFKVRPTLVFRQDIQLETESRPEGLLMRSLATRWGVQVAEYQEETRSCVFFASQKPRHSAVSTQKAEKKSQKNDAPSQWVHFVVPDEHRCFELK</sequence>
<evidence type="ECO:0000313" key="1">
    <source>
        <dbReference type="EMBL" id="KAK6636380.1"/>
    </source>
</evidence>
<dbReference type="AlphaFoldDB" id="A0AAN8P8A0"/>
<evidence type="ECO:0000313" key="2">
    <source>
        <dbReference type="Proteomes" id="UP001372834"/>
    </source>
</evidence>
<name>A0AAN8P8A0_POLSC</name>
<gene>
    <name evidence="1" type="ORF">RUM43_010040</name>
</gene>
<accession>A0AAN8P8A0</accession>
<proteinExistence type="predicted"/>
<dbReference type="EMBL" id="JAWJWE010000004">
    <property type="protein sequence ID" value="KAK6636380.1"/>
    <property type="molecule type" value="Genomic_DNA"/>
</dbReference>